<accession>A0A6N7X6M2</accession>
<dbReference type="GO" id="GO:0008234">
    <property type="term" value="F:cysteine-type peptidase activity"/>
    <property type="evidence" value="ECO:0007669"/>
    <property type="project" value="UniProtKB-KW"/>
</dbReference>
<comment type="caution">
    <text evidence="8">The sequence shown here is derived from an EMBL/GenBank/DDBJ whole genome shotgun (WGS) entry which is preliminary data.</text>
</comment>
<evidence type="ECO:0000256" key="6">
    <source>
        <dbReference type="SAM" id="Phobius"/>
    </source>
</evidence>
<dbReference type="InterPro" id="IPR000064">
    <property type="entry name" value="NLP_P60_dom"/>
</dbReference>
<name>A0A6N7X6M2_9ACTN</name>
<dbReference type="Gene3D" id="1.10.530.10">
    <property type="match status" value="1"/>
</dbReference>
<dbReference type="EMBL" id="VUND01000001">
    <property type="protein sequence ID" value="MST60206.1"/>
    <property type="molecule type" value="Genomic_DNA"/>
</dbReference>
<dbReference type="InterPro" id="IPR051794">
    <property type="entry name" value="PG_Endopeptidase_C40"/>
</dbReference>
<dbReference type="PANTHER" id="PTHR47359:SF3">
    <property type="entry name" value="NLP_P60 DOMAIN-CONTAINING PROTEIN-RELATED"/>
    <property type="match status" value="1"/>
</dbReference>
<dbReference type="Proteomes" id="UP000434342">
    <property type="component" value="Unassembled WGS sequence"/>
</dbReference>
<dbReference type="GO" id="GO:0006508">
    <property type="term" value="P:proteolysis"/>
    <property type="evidence" value="ECO:0007669"/>
    <property type="project" value="UniProtKB-KW"/>
</dbReference>
<feature type="compositionally biased region" description="Basic residues" evidence="5">
    <location>
        <begin position="140"/>
        <end position="152"/>
    </location>
</feature>
<dbReference type="InterPro" id="IPR002901">
    <property type="entry name" value="MGlyc_endo_b_GlcNAc-like_dom"/>
</dbReference>
<dbReference type="Pfam" id="PF01832">
    <property type="entry name" value="Glucosaminidase"/>
    <property type="match status" value="1"/>
</dbReference>
<feature type="transmembrane region" description="Helical" evidence="6">
    <location>
        <begin position="194"/>
        <end position="219"/>
    </location>
</feature>
<dbReference type="Pfam" id="PF00877">
    <property type="entry name" value="NLPC_P60"/>
    <property type="match status" value="1"/>
</dbReference>
<dbReference type="SUPFAM" id="SSF54001">
    <property type="entry name" value="Cysteine proteinases"/>
    <property type="match status" value="1"/>
</dbReference>
<reference evidence="8 9" key="1">
    <citation type="submission" date="2019-08" db="EMBL/GenBank/DDBJ databases">
        <title>In-depth cultivation of the pig gut microbiome towards novel bacterial diversity and tailored functional studies.</title>
        <authorList>
            <person name="Wylensek D."/>
            <person name="Hitch T.C.A."/>
            <person name="Clavel T."/>
        </authorList>
    </citation>
    <scope>NUCLEOTIDE SEQUENCE [LARGE SCALE GENOMIC DNA]</scope>
    <source>
        <strain evidence="8 9">WB01_CNA04</strain>
    </source>
</reference>
<dbReference type="PROSITE" id="PS51935">
    <property type="entry name" value="NLPC_P60"/>
    <property type="match status" value="1"/>
</dbReference>
<evidence type="ECO:0000256" key="1">
    <source>
        <dbReference type="ARBA" id="ARBA00007074"/>
    </source>
</evidence>
<keyword evidence="6" id="KW-0812">Transmembrane</keyword>
<evidence type="ECO:0000256" key="3">
    <source>
        <dbReference type="ARBA" id="ARBA00022801"/>
    </source>
</evidence>
<keyword evidence="3 8" id="KW-0378">Hydrolase</keyword>
<dbReference type="Gene3D" id="3.90.1720.10">
    <property type="entry name" value="endopeptidase domain like (from Nostoc punctiforme)"/>
    <property type="match status" value="1"/>
</dbReference>
<feature type="compositionally biased region" description="Low complexity" evidence="5">
    <location>
        <begin position="91"/>
        <end position="103"/>
    </location>
</feature>
<dbReference type="PANTHER" id="PTHR47359">
    <property type="entry name" value="PEPTIDOGLYCAN DL-ENDOPEPTIDASE CWLO"/>
    <property type="match status" value="1"/>
</dbReference>
<dbReference type="AlphaFoldDB" id="A0A6N7X6M2"/>
<feature type="region of interest" description="Disordered" evidence="5">
    <location>
        <begin position="1"/>
        <end position="167"/>
    </location>
</feature>
<evidence type="ECO:0000256" key="2">
    <source>
        <dbReference type="ARBA" id="ARBA00022670"/>
    </source>
</evidence>
<feature type="compositionally biased region" description="Low complexity" evidence="5">
    <location>
        <begin position="32"/>
        <end position="41"/>
    </location>
</feature>
<proteinExistence type="inferred from homology"/>
<protein>
    <submittedName>
        <fullName evidence="8">Hydrolase Nlp/P60</fullName>
    </submittedName>
</protein>
<keyword evidence="2" id="KW-0645">Protease</keyword>
<gene>
    <name evidence="8" type="ORF">FYJ69_04670</name>
</gene>
<dbReference type="SMART" id="SM00047">
    <property type="entry name" value="LYZ2"/>
    <property type="match status" value="1"/>
</dbReference>
<feature type="compositionally biased region" description="Pro residues" evidence="5">
    <location>
        <begin position="67"/>
        <end position="81"/>
    </location>
</feature>
<feature type="domain" description="NlpC/P60" evidence="7">
    <location>
        <begin position="410"/>
        <end position="522"/>
    </location>
</feature>
<keyword evidence="6" id="KW-0472">Membrane</keyword>
<evidence type="ECO:0000313" key="9">
    <source>
        <dbReference type="Proteomes" id="UP000434342"/>
    </source>
</evidence>
<sequence>MGRAARARRATATASRDAFGESDEELGTDALSRPAVAASRATSRRLRRARGGDGSPVTGGGGHAGPRPAPAQGVPPAPEGVPPVATREEAAITATGATGTPGDARPPRSAAPVREAPRRHGARSRLAALDGREGAGLGRARPRRTGPPRRGWRREAAPPREAMPGTTRAAETARAAGKAAYAAGAPATVPIAGILAGAVVAVLAAAMISQAVGSLFGFWDNEASRRASVEGLPPYVTYSMVLAALECQDKYGHPAGCTLAQVIVESGVGDHLSGLATRDNNLFGIKWAPSFASCPEVAGKESWQTREEYGGASVTVVDAFTRFRSYEDCIRFRSRVLLQAGRYSGNEKIRRAIEGRDSDLMAEGLKDAGYATSSSYVDSLKAAMDAYGLRRFDSMSADDLRRAGPAGAASGKGATIVAAAQTQLGTPYVWGGSTPNKALDCSGLTQWCYAQAGIRIPHQSDAQLRAGTMVPLSQAEPGDILWRPGHVAIYIGGDSYIHAPQPGDHVRVGTGISRFTCAVRIQ</sequence>
<organism evidence="8 9">
    <name type="scientific">Parafannyhessea umbonata</name>
    <dbReference type="NCBI Taxonomy" id="604330"/>
    <lineage>
        <taxon>Bacteria</taxon>
        <taxon>Bacillati</taxon>
        <taxon>Actinomycetota</taxon>
        <taxon>Coriobacteriia</taxon>
        <taxon>Coriobacteriales</taxon>
        <taxon>Atopobiaceae</taxon>
        <taxon>Parafannyhessea</taxon>
    </lineage>
</organism>
<feature type="compositionally biased region" description="Gly residues" evidence="5">
    <location>
        <begin position="52"/>
        <end position="64"/>
    </location>
</feature>
<keyword evidence="6" id="KW-1133">Transmembrane helix</keyword>
<evidence type="ECO:0000313" key="8">
    <source>
        <dbReference type="EMBL" id="MST60206.1"/>
    </source>
</evidence>
<comment type="similarity">
    <text evidence="1">Belongs to the peptidase C40 family.</text>
</comment>
<dbReference type="InterPro" id="IPR038765">
    <property type="entry name" value="Papain-like_cys_pep_sf"/>
</dbReference>
<dbReference type="GO" id="GO:0004040">
    <property type="term" value="F:amidase activity"/>
    <property type="evidence" value="ECO:0007669"/>
    <property type="project" value="InterPro"/>
</dbReference>
<keyword evidence="4" id="KW-0788">Thiol protease</keyword>
<evidence type="ECO:0000259" key="7">
    <source>
        <dbReference type="PROSITE" id="PS51935"/>
    </source>
</evidence>
<evidence type="ECO:0000256" key="5">
    <source>
        <dbReference type="SAM" id="MobiDB-lite"/>
    </source>
</evidence>
<evidence type="ECO:0000256" key="4">
    <source>
        <dbReference type="ARBA" id="ARBA00022807"/>
    </source>
</evidence>